<proteinExistence type="predicted"/>
<dbReference type="Pfam" id="PF17766">
    <property type="entry name" value="fn3_6"/>
    <property type="match status" value="1"/>
</dbReference>
<feature type="domain" description="Subtilisin-like protease fibronectin type-III" evidence="1">
    <location>
        <begin position="3"/>
        <end position="84"/>
    </location>
</feature>
<accession>A0A0A8YTV1</accession>
<evidence type="ECO:0000313" key="2">
    <source>
        <dbReference type="EMBL" id="JAD30494.1"/>
    </source>
</evidence>
<dbReference type="Gene3D" id="2.60.40.2310">
    <property type="match status" value="1"/>
</dbReference>
<reference evidence="2" key="1">
    <citation type="submission" date="2014-09" db="EMBL/GenBank/DDBJ databases">
        <authorList>
            <person name="Magalhaes I.L.F."/>
            <person name="Oliveira U."/>
            <person name="Santos F.R."/>
            <person name="Vidigal T.H.D.A."/>
            <person name="Brescovit A.D."/>
            <person name="Santos A.J."/>
        </authorList>
    </citation>
    <scope>NUCLEOTIDE SEQUENCE</scope>
    <source>
        <tissue evidence="2">Shoot tissue taken approximately 20 cm above the soil surface</tissue>
    </source>
</reference>
<name>A0A0A8YTV1_ARUDO</name>
<dbReference type="EMBL" id="GBRH01267401">
    <property type="protein sequence ID" value="JAD30494.1"/>
    <property type="molecule type" value="Transcribed_RNA"/>
</dbReference>
<protein>
    <recommendedName>
        <fullName evidence="1">Subtilisin-like protease fibronectin type-III domain-containing protein</fullName>
    </recommendedName>
</protein>
<dbReference type="AlphaFoldDB" id="A0A0A8YTV1"/>
<sequence length="97" mass="10777">MRKPITISRMVTNVGGVDAVYHAAIESPPGVKMDIEPSVLVFNAANKVITFQVKLSPMCRLQGDYTFGSLTWHNGQKRVRIPIATRMTVHDFYADVA</sequence>
<evidence type="ECO:0000259" key="1">
    <source>
        <dbReference type="Pfam" id="PF17766"/>
    </source>
</evidence>
<organism evidence="2">
    <name type="scientific">Arundo donax</name>
    <name type="common">Giant reed</name>
    <name type="synonym">Donax arundinaceus</name>
    <dbReference type="NCBI Taxonomy" id="35708"/>
    <lineage>
        <taxon>Eukaryota</taxon>
        <taxon>Viridiplantae</taxon>
        <taxon>Streptophyta</taxon>
        <taxon>Embryophyta</taxon>
        <taxon>Tracheophyta</taxon>
        <taxon>Spermatophyta</taxon>
        <taxon>Magnoliopsida</taxon>
        <taxon>Liliopsida</taxon>
        <taxon>Poales</taxon>
        <taxon>Poaceae</taxon>
        <taxon>PACMAD clade</taxon>
        <taxon>Arundinoideae</taxon>
        <taxon>Arundineae</taxon>
        <taxon>Arundo</taxon>
    </lineage>
</organism>
<dbReference type="InterPro" id="IPR041469">
    <property type="entry name" value="Subtilisin-like_FN3"/>
</dbReference>
<reference evidence="2" key="2">
    <citation type="journal article" date="2015" name="Data Brief">
        <title>Shoot transcriptome of the giant reed, Arundo donax.</title>
        <authorList>
            <person name="Barrero R.A."/>
            <person name="Guerrero F.D."/>
            <person name="Moolhuijzen P."/>
            <person name="Goolsby J.A."/>
            <person name="Tidwell J."/>
            <person name="Bellgard S.E."/>
            <person name="Bellgard M.I."/>
        </authorList>
    </citation>
    <scope>NUCLEOTIDE SEQUENCE</scope>
    <source>
        <tissue evidence="2">Shoot tissue taken approximately 20 cm above the soil surface</tissue>
    </source>
</reference>